<accession>A0A6J8EFL8</accession>
<name>A0A6J8EFL8_MYTCO</name>
<evidence type="ECO:0000256" key="5">
    <source>
        <dbReference type="SAM" id="Phobius"/>
    </source>
</evidence>
<feature type="transmembrane region" description="Helical" evidence="5">
    <location>
        <begin position="478"/>
        <end position="503"/>
    </location>
</feature>
<dbReference type="NCBIfam" id="TIGR00815">
    <property type="entry name" value="sulP"/>
    <property type="match status" value="1"/>
</dbReference>
<feature type="transmembrane region" description="Helical" evidence="5">
    <location>
        <begin position="266"/>
        <end position="287"/>
    </location>
</feature>
<dbReference type="InterPro" id="IPR011547">
    <property type="entry name" value="SLC26A/SulP_dom"/>
</dbReference>
<organism evidence="7 8">
    <name type="scientific">Mytilus coruscus</name>
    <name type="common">Sea mussel</name>
    <dbReference type="NCBI Taxonomy" id="42192"/>
    <lineage>
        <taxon>Eukaryota</taxon>
        <taxon>Metazoa</taxon>
        <taxon>Spiralia</taxon>
        <taxon>Lophotrochozoa</taxon>
        <taxon>Mollusca</taxon>
        <taxon>Bivalvia</taxon>
        <taxon>Autobranchia</taxon>
        <taxon>Pteriomorphia</taxon>
        <taxon>Mytilida</taxon>
        <taxon>Mytiloidea</taxon>
        <taxon>Mytilidae</taxon>
        <taxon>Mytilinae</taxon>
        <taxon>Mytilus</taxon>
    </lineage>
</organism>
<evidence type="ECO:0000313" key="8">
    <source>
        <dbReference type="Proteomes" id="UP000507470"/>
    </source>
</evidence>
<evidence type="ECO:0000256" key="2">
    <source>
        <dbReference type="ARBA" id="ARBA00022692"/>
    </source>
</evidence>
<dbReference type="Proteomes" id="UP000507470">
    <property type="component" value="Unassembled WGS sequence"/>
</dbReference>
<reference evidence="7 8" key="1">
    <citation type="submission" date="2020-06" db="EMBL/GenBank/DDBJ databases">
        <authorList>
            <person name="Li R."/>
            <person name="Bekaert M."/>
        </authorList>
    </citation>
    <scope>NUCLEOTIDE SEQUENCE [LARGE SCALE GENOMIC DNA]</scope>
    <source>
        <strain evidence="8">wild</strain>
    </source>
</reference>
<proteinExistence type="predicted"/>
<evidence type="ECO:0000256" key="1">
    <source>
        <dbReference type="ARBA" id="ARBA00004141"/>
    </source>
</evidence>
<dbReference type="OrthoDB" id="288203at2759"/>
<feature type="transmembrane region" description="Helical" evidence="5">
    <location>
        <begin position="385"/>
        <end position="404"/>
    </location>
</feature>
<keyword evidence="4 5" id="KW-0472">Membrane</keyword>
<evidence type="ECO:0000259" key="6">
    <source>
        <dbReference type="PROSITE" id="PS50801"/>
    </source>
</evidence>
<dbReference type="PANTHER" id="PTHR11814">
    <property type="entry name" value="SULFATE TRANSPORTER"/>
    <property type="match status" value="1"/>
</dbReference>
<dbReference type="AlphaFoldDB" id="A0A6J8EFL8"/>
<dbReference type="InterPro" id="IPR002645">
    <property type="entry name" value="STAS_dom"/>
</dbReference>
<dbReference type="InterPro" id="IPR036513">
    <property type="entry name" value="STAS_dom_sf"/>
</dbReference>
<sequence>MTELHTSRRIYTKDKLDSLFEVQETRKESHFTTLRKQCYCSKRRTWKCLISFFPIIKIVKSYKKDYIVGDLIAGLTVSFMHLPQGLAFSVLAGLPAVFGLYTTFFPLLFYTLFGTSPYVAFATNAVIALIVQKIVLSEVVLFKSSLLDSGPNTTVFINMSDINNNSLNLVTNGISEYDIIANKASTAMAASFLVGLILTTLGLLRLGFLLTYMSESFIGGFTTAAGIHIVSSQVPKMFGIEVSAHTGAGKLVKMYIELFSNIEKTVVSDVVITVICITVILVVKVCVNERLKERMKIPIPIDLIVVVVSTLISHFAKFEKNLGVSVIGDIPSGFRPPAIPALDIAPRILVDCIIMAILTLMLTISLAKLTAKTHNQRINDNQEMVAYGLTNILSSFFSCFPQSATPSRTMLDSDLGAETTLNSIPTILFMFLVILWIGQLFQSLPMSVLAAMITVAMKNLILQFGDLPKIWRINKLDFVIWIISCFVSVLVNLDYGIIAGIAFSITSVVIQHQVSSGILIGQAGNENVFLDCEKRKNVRDHENIKIFRFQTPLYFANAGQFKTQINRKVIDPMKLKKNSKKKTNALEMVNGQSKENSKFPKDIENSMDSKKMVQSAIHYIIIDCQMISHIDLTGISMLSQVIKEYKSVEIEIFLTNCSSDFLDTLTSAGVFENFPSESVFYDISDALHFIHKSEESERVEA</sequence>
<dbReference type="InterPro" id="IPR001902">
    <property type="entry name" value="SLC26A/SulP_fam"/>
</dbReference>
<feature type="transmembrane region" description="Helical" evidence="5">
    <location>
        <begin position="344"/>
        <end position="364"/>
    </location>
</feature>
<dbReference type="Pfam" id="PF00916">
    <property type="entry name" value="Sulfate_transp"/>
    <property type="match status" value="1"/>
</dbReference>
<dbReference type="EMBL" id="CACVKT020008919">
    <property type="protein sequence ID" value="CAC5418482.1"/>
    <property type="molecule type" value="Genomic_DNA"/>
</dbReference>
<protein>
    <recommendedName>
        <fullName evidence="6">STAS domain-containing protein</fullName>
    </recommendedName>
</protein>
<keyword evidence="2 5" id="KW-0812">Transmembrane</keyword>
<dbReference type="GO" id="GO:0016020">
    <property type="term" value="C:membrane"/>
    <property type="evidence" value="ECO:0007669"/>
    <property type="project" value="UniProtKB-SubCell"/>
</dbReference>
<keyword evidence="8" id="KW-1185">Reference proteome</keyword>
<dbReference type="Gene3D" id="3.30.750.24">
    <property type="entry name" value="STAS domain"/>
    <property type="match status" value="1"/>
</dbReference>
<dbReference type="SUPFAM" id="SSF52091">
    <property type="entry name" value="SpoIIaa-like"/>
    <property type="match status" value="1"/>
</dbReference>
<dbReference type="PROSITE" id="PS50801">
    <property type="entry name" value="STAS"/>
    <property type="match status" value="1"/>
</dbReference>
<comment type="subcellular location">
    <subcellularLocation>
        <location evidence="1">Membrane</location>
        <topology evidence="1">Multi-pass membrane protein</topology>
    </subcellularLocation>
</comment>
<feature type="transmembrane region" description="Helical" evidence="5">
    <location>
        <begin position="118"/>
        <end position="136"/>
    </location>
</feature>
<keyword evidence="3 5" id="KW-1133">Transmembrane helix</keyword>
<feature type="transmembrane region" description="Helical" evidence="5">
    <location>
        <begin position="192"/>
        <end position="213"/>
    </location>
</feature>
<evidence type="ECO:0000256" key="3">
    <source>
        <dbReference type="ARBA" id="ARBA00022989"/>
    </source>
</evidence>
<dbReference type="Pfam" id="PF01740">
    <property type="entry name" value="STAS"/>
    <property type="match status" value="1"/>
</dbReference>
<feature type="transmembrane region" description="Helical" evidence="5">
    <location>
        <begin position="299"/>
        <end position="316"/>
    </location>
</feature>
<evidence type="ECO:0000256" key="4">
    <source>
        <dbReference type="ARBA" id="ARBA00023136"/>
    </source>
</evidence>
<feature type="domain" description="STAS" evidence="6">
    <location>
        <begin position="534"/>
        <end position="690"/>
    </location>
</feature>
<feature type="transmembrane region" description="Helical" evidence="5">
    <location>
        <begin position="424"/>
        <end position="457"/>
    </location>
</feature>
<dbReference type="GO" id="GO:0055085">
    <property type="term" value="P:transmembrane transport"/>
    <property type="evidence" value="ECO:0007669"/>
    <property type="project" value="InterPro"/>
</dbReference>
<evidence type="ECO:0000313" key="7">
    <source>
        <dbReference type="EMBL" id="CAC5418482.1"/>
    </source>
</evidence>
<gene>
    <name evidence="7" type="ORF">MCOR_50915</name>
</gene>
<dbReference type="CDD" id="cd07042">
    <property type="entry name" value="STAS_SulP_like_sulfate_transporter"/>
    <property type="match status" value="1"/>
</dbReference>